<sequence length="266" mass="30107">MFGKLLKYEFKAAGKLYGVLFLILAIVSSIFGLMLSNSISSGITSDDAVSAVYSFFTIVFFSTCTALVISNLVITIRRFYQNIFGREAYLTWTLPANAHQIILSKMTMATIWYIASVLGIFLSIIWMAFLVALGSGVDVLNKIGLLLSYIPLIPTLQIAFYLLLGSISFVLFLYLSISIGQLFQNHRILMSFVAAFVLWIIIGVLNRQLYFTNPFIYAITYAQYVGSYSEPPIQFSFLSAYTYEIIKLLLFYFGVYYITRTKLNLE</sequence>
<evidence type="ECO:0000313" key="2">
    <source>
        <dbReference type="EMBL" id="KJQ58860.1"/>
    </source>
</evidence>
<organism evidence="2 3">
    <name type="scientific">Streptococcus gordonii</name>
    <dbReference type="NCBI Taxonomy" id="1302"/>
    <lineage>
        <taxon>Bacteria</taxon>
        <taxon>Bacillati</taxon>
        <taxon>Bacillota</taxon>
        <taxon>Bacilli</taxon>
        <taxon>Lactobacillales</taxon>
        <taxon>Streptococcaceae</taxon>
        <taxon>Streptococcus</taxon>
    </lineage>
</organism>
<evidence type="ECO:0008006" key="4">
    <source>
        <dbReference type="Google" id="ProtNLM"/>
    </source>
</evidence>
<dbReference type="RefSeq" id="WP_045503427.1">
    <property type="nucleotide sequence ID" value="NZ_JYGL01000001.1"/>
</dbReference>
<accession>A0AAW3H717</accession>
<evidence type="ECO:0000313" key="3">
    <source>
        <dbReference type="Proteomes" id="UP000033658"/>
    </source>
</evidence>
<comment type="caution">
    <text evidence="2">The sequence shown here is derived from an EMBL/GenBank/DDBJ whole genome shotgun (WGS) entry which is preliminary data.</text>
</comment>
<dbReference type="Proteomes" id="UP000033658">
    <property type="component" value="Unassembled WGS sequence"/>
</dbReference>
<dbReference type="AlphaFoldDB" id="A0AAW3H717"/>
<name>A0AAW3H717_STRGN</name>
<reference evidence="2 3" key="1">
    <citation type="submission" date="2015-02" db="EMBL/GenBank/DDBJ databases">
        <title>Evolution of amylase-binding proteins of oral streptococcal species.</title>
        <authorList>
            <person name="Haase E.M."/>
        </authorList>
    </citation>
    <scope>NUCLEOTIDE SEQUENCE [LARGE SCALE GENOMIC DNA]</scope>
    <source>
        <strain evidence="2 3">G9B</strain>
    </source>
</reference>
<proteinExistence type="predicted"/>
<feature type="transmembrane region" description="Helical" evidence="1">
    <location>
        <begin position="152"/>
        <end position="175"/>
    </location>
</feature>
<keyword evidence="1" id="KW-0472">Membrane</keyword>
<keyword evidence="1" id="KW-1133">Transmembrane helix</keyword>
<feature type="transmembrane region" description="Helical" evidence="1">
    <location>
        <begin position="12"/>
        <end position="35"/>
    </location>
</feature>
<feature type="transmembrane region" description="Helical" evidence="1">
    <location>
        <begin position="55"/>
        <end position="76"/>
    </location>
</feature>
<feature type="transmembrane region" description="Helical" evidence="1">
    <location>
        <begin position="240"/>
        <end position="259"/>
    </location>
</feature>
<evidence type="ECO:0000256" key="1">
    <source>
        <dbReference type="SAM" id="Phobius"/>
    </source>
</evidence>
<feature type="transmembrane region" description="Helical" evidence="1">
    <location>
        <begin position="111"/>
        <end position="132"/>
    </location>
</feature>
<feature type="transmembrane region" description="Helical" evidence="1">
    <location>
        <begin position="187"/>
        <end position="205"/>
    </location>
</feature>
<dbReference type="EMBL" id="JYGL01000001">
    <property type="protein sequence ID" value="KJQ58860.1"/>
    <property type="molecule type" value="Genomic_DNA"/>
</dbReference>
<gene>
    <name evidence="2" type="ORF">TZ86_00705</name>
</gene>
<protein>
    <recommendedName>
        <fullName evidence="4">ABC transporter permease</fullName>
    </recommendedName>
</protein>
<keyword evidence="1" id="KW-0812">Transmembrane</keyword>